<protein>
    <submittedName>
        <fullName evidence="1">Uncharacterized protein</fullName>
    </submittedName>
</protein>
<accession>A0A5J4TRF5</accession>
<evidence type="ECO:0000313" key="1">
    <source>
        <dbReference type="EMBL" id="KAA6360944.1"/>
    </source>
</evidence>
<dbReference type="Proteomes" id="UP000324800">
    <property type="component" value="Unassembled WGS sequence"/>
</dbReference>
<sequence>MIDMNRAMNYKLGSIDWGLNSINAAQFPQKTEKVNQVKLKKNFISEKQLIAQIEAQKELKK</sequence>
<feature type="non-terminal residue" evidence="1">
    <location>
        <position position="61"/>
    </location>
</feature>
<name>A0A5J4TRF5_9EUKA</name>
<organism evidence="1 2">
    <name type="scientific">Streblomastix strix</name>
    <dbReference type="NCBI Taxonomy" id="222440"/>
    <lineage>
        <taxon>Eukaryota</taxon>
        <taxon>Metamonada</taxon>
        <taxon>Preaxostyla</taxon>
        <taxon>Oxymonadida</taxon>
        <taxon>Streblomastigidae</taxon>
        <taxon>Streblomastix</taxon>
    </lineage>
</organism>
<proteinExistence type="predicted"/>
<dbReference type="AlphaFoldDB" id="A0A5J4TRF5"/>
<comment type="caution">
    <text evidence="1">The sequence shown here is derived from an EMBL/GenBank/DDBJ whole genome shotgun (WGS) entry which is preliminary data.</text>
</comment>
<dbReference type="EMBL" id="SNRW01026237">
    <property type="protein sequence ID" value="KAA6360944.1"/>
    <property type="molecule type" value="Genomic_DNA"/>
</dbReference>
<gene>
    <name evidence="1" type="ORF">EZS28_043529</name>
</gene>
<reference evidence="1 2" key="1">
    <citation type="submission" date="2019-03" db="EMBL/GenBank/DDBJ databases">
        <title>Single cell metagenomics reveals metabolic interactions within the superorganism composed of flagellate Streblomastix strix and complex community of Bacteroidetes bacteria on its surface.</title>
        <authorList>
            <person name="Treitli S.C."/>
            <person name="Kolisko M."/>
            <person name="Husnik F."/>
            <person name="Keeling P."/>
            <person name="Hampl V."/>
        </authorList>
    </citation>
    <scope>NUCLEOTIDE SEQUENCE [LARGE SCALE GENOMIC DNA]</scope>
    <source>
        <strain evidence="1">ST1C</strain>
    </source>
</reference>
<evidence type="ECO:0000313" key="2">
    <source>
        <dbReference type="Proteomes" id="UP000324800"/>
    </source>
</evidence>